<reference evidence="1 2" key="1">
    <citation type="submission" date="2019-02" db="EMBL/GenBank/DDBJ databases">
        <title>Isolation and identification of novel species under the genus Muribaculum.</title>
        <authorList>
            <person name="Miyake S."/>
            <person name="Ding Y."/>
            <person name="Low A."/>
            <person name="Soh M."/>
            <person name="Seedorf H."/>
        </authorList>
    </citation>
    <scope>NUCLEOTIDE SEQUENCE [LARGE SCALE GENOMIC DNA]</scope>
    <source>
        <strain evidence="1 2">TLL-A4</strain>
    </source>
</reference>
<protein>
    <submittedName>
        <fullName evidence="1">DUF3408 domain-containing protein</fullName>
    </submittedName>
</protein>
<dbReference type="EMBL" id="CP039393">
    <property type="protein sequence ID" value="QCD36931.1"/>
    <property type="molecule type" value="Genomic_DNA"/>
</dbReference>
<name>A0A4P7VRG1_9BACT</name>
<evidence type="ECO:0000313" key="1">
    <source>
        <dbReference type="EMBL" id="QCD36931.1"/>
    </source>
</evidence>
<dbReference type="KEGG" id="mgod:E7746_14115"/>
<sequence length="126" mass="14373">MPKSASISTISDRNFRVIPKDGRKNPDVSTHMASNGKAVMEADVYENPSLPNRTHEYMERFVYNNTYAAPQVKYVTTEIDPEIVWKIRSILFGRKKGRVCSLKAFINNVLAAHLEEYADVINQLKL</sequence>
<proteinExistence type="predicted"/>
<organism evidence="1 2">
    <name type="scientific">Muribaculum gordoncarteri</name>
    <dbReference type="NCBI Taxonomy" id="2530390"/>
    <lineage>
        <taxon>Bacteria</taxon>
        <taxon>Pseudomonadati</taxon>
        <taxon>Bacteroidota</taxon>
        <taxon>Bacteroidia</taxon>
        <taxon>Bacteroidales</taxon>
        <taxon>Muribaculaceae</taxon>
        <taxon>Muribaculum</taxon>
    </lineage>
</organism>
<keyword evidence="2" id="KW-1185">Reference proteome</keyword>
<evidence type="ECO:0000313" key="2">
    <source>
        <dbReference type="Proteomes" id="UP000297031"/>
    </source>
</evidence>
<dbReference type="OrthoDB" id="1012936at2"/>
<accession>A0A4P7VRG1</accession>
<gene>
    <name evidence="1" type="ORF">E7746_14115</name>
</gene>
<dbReference type="Proteomes" id="UP000297031">
    <property type="component" value="Chromosome"/>
</dbReference>
<dbReference type="AlphaFoldDB" id="A0A4P7VRG1"/>